<dbReference type="AlphaFoldDB" id="A0A3P8M4J5"/>
<reference evidence="1 2" key="1">
    <citation type="submission" date="2018-12" db="EMBL/GenBank/DDBJ databases">
        <authorList>
            <consortium name="Pathogen Informatics"/>
        </authorList>
    </citation>
    <scope>NUCLEOTIDE SEQUENCE [LARGE SCALE GENOMIC DNA]</scope>
    <source>
        <strain evidence="1 2">NCTC13098</strain>
    </source>
</reference>
<protein>
    <submittedName>
        <fullName evidence="1">Uncharacterized protein</fullName>
    </submittedName>
</protein>
<dbReference type="KEGG" id="rtg:NCTC13098_05008"/>
<accession>A0A3P8M4J5</accession>
<evidence type="ECO:0000313" key="2">
    <source>
        <dbReference type="Proteomes" id="UP000274346"/>
    </source>
</evidence>
<evidence type="ECO:0000313" key="1">
    <source>
        <dbReference type="EMBL" id="VDR28623.1"/>
    </source>
</evidence>
<proteinExistence type="predicted"/>
<name>A0A3P8M4J5_RAOTE</name>
<dbReference type="EMBL" id="LR131271">
    <property type="protein sequence ID" value="VDR28623.1"/>
    <property type="molecule type" value="Genomic_DNA"/>
</dbReference>
<dbReference type="Proteomes" id="UP000274346">
    <property type="component" value="Chromosome"/>
</dbReference>
<sequence length="76" mass="8466">MSALRIELKKSFTNEGVVHELSWIPGVQTGGVLCSILSGKGIDLRQKTVHPTQTFTFPPCFMQILTKQGWKNHLGK</sequence>
<gene>
    <name evidence="1" type="ORF">NCTC13098_05008</name>
</gene>
<organism evidence="1 2">
    <name type="scientific">Raoultella terrigena</name>
    <name type="common">Klebsiella terrigena</name>
    <dbReference type="NCBI Taxonomy" id="577"/>
    <lineage>
        <taxon>Bacteria</taxon>
        <taxon>Pseudomonadati</taxon>
        <taxon>Pseudomonadota</taxon>
        <taxon>Gammaproteobacteria</taxon>
        <taxon>Enterobacterales</taxon>
        <taxon>Enterobacteriaceae</taxon>
        <taxon>Klebsiella/Raoultella group</taxon>
        <taxon>Raoultella</taxon>
    </lineage>
</organism>